<protein>
    <recommendedName>
        <fullName evidence="2">protein-tyrosine-phosphatase</fullName>
        <ecNumber evidence="2">3.1.3.48</ecNumber>
    </recommendedName>
</protein>
<dbReference type="PROSITE" id="PS50054">
    <property type="entry name" value="TYR_PHOSPHATASE_DUAL"/>
    <property type="match status" value="1"/>
</dbReference>
<dbReference type="InterPro" id="IPR000387">
    <property type="entry name" value="Tyr_Pase_dom"/>
</dbReference>
<dbReference type="InterPro" id="IPR050561">
    <property type="entry name" value="PTP"/>
</dbReference>
<dbReference type="EC" id="3.1.3.48" evidence="2"/>
<evidence type="ECO:0000259" key="7">
    <source>
        <dbReference type="PROSITE" id="PS50056"/>
    </source>
</evidence>
<dbReference type="GO" id="GO:0004725">
    <property type="term" value="F:protein tyrosine phosphatase activity"/>
    <property type="evidence" value="ECO:0007669"/>
    <property type="project" value="UniProtKB-EC"/>
</dbReference>
<dbReference type="EMBL" id="AJVK01018891">
    <property type="status" value="NOT_ANNOTATED_CDS"/>
    <property type="molecule type" value="Genomic_DNA"/>
</dbReference>
<dbReference type="PROSITE" id="PS00383">
    <property type="entry name" value="TYR_PHOSPHATASE_1"/>
    <property type="match status" value="1"/>
</dbReference>
<feature type="compositionally biased region" description="Low complexity" evidence="5">
    <location>
        <begin position="245"/>
        <end position="256"/>
    </location>
</feature>
<dbReference type="EMBL" id="AJVK01018890">
    <property type="status" value="NOT_ANNOTATED_CDS"/>
    <property type="molecule type" value="Genomic_DNA"/>
</dbReference>
<dbReference type="FunFam" id="3.90.190.10:FF:000006">
    <property type="entry name" value="Dual specificity protein phosphatase CDC14B"/>
    <property type="match status" value="1"/>
</dbReference>
<comment type="similarity">
    <text evidence="1">Belongs to the protein-tyrosine phosphatase family. Non-receptor class CDC14 subfamily.</text>
</comment>
<evidence type="ECO:0000256" key="1">
    <source>
        <dbReference type="ARBA" id="ARBA00007315"/>
    </source>
</evidence>
<evidence type="ECO:0000313" key="8">
    <source>
        <dbReference type="EnsemblMetazoa" id="PPAI010645-PA"/>
    </source>
</evidence>
<dbReference type="SUPFAM" id="SSF52799">
    <property type="entry name" value="(Phosphotyrosine protein) phosphatases II"/>
    <property type="match status" value="1"/>
</dbReference>
<dbReference type="VEuPathDB" id="VectorBase:PPAPM1_007125"/>
<feature type="domain" description="Tyrosine specific protein phosphatases" evidence="7">
    <location>
        <begin position="15"/>
        <end position="77"/>
    </location>
</feature>
<dbReference type="VEuPathDB" id="VectorBase:PPAI010645"/>
<accession>A0A1B0DQ55</accession>
<dbReference type="Proteomes" id="UP000092462">
    <property type="component" value="Unassembled WGS sequence"/>
</dbReference>
<feature type="domain" description="Tyrosine-protein phosphatase" evidence="6">
    <location>
        <begin position="1"/>
        <end position="97"/>
    </location>
</feature>
<organism evidence="8 9">
    <name type="scientific">Phlebotomus papatasi</name>
    <name type="common">Sandfly</name>
    <dbReference type="NCBI Taxonomy" id="29031"/>
    <lineage>
        <taxon>Eukaryota</taxon>
        <taxon>Metazoa</taxon>
        <taxon>Ecdysozoa</taxon>
        <taxon>Arthropoda</taxon>
        <taxon>Hexapoda</taxon>
        <taxon>Insecta</taxon>
        <taxon>Pterygota</taxon>
        <taxon>Neoptera</taxon>
        <taxon>Endopterygota</taxon>
        <taxon>Diptera</taxon>
        <taxon>Nematocera</taxon>
        <taxon>Psychodoidea</taxon>
        <taxon>Psychodidae</taxon>
        <taxon>Phlebotomus</taxon>
        <taxon>Phlebotomus</taxon>
    </lineage>
</organism>
<evidence type="ECO:0000313" key="9">
    <source>
        <dbReference type="Proteomes" id="UP000092462"/>
    </source>
</evidence>
<dbReference type="VEuPathDB" id="VectorBase:PPAPM1_006931"/>
<keyword evidence="9" id="KW-1185">Reference proteome</keyword>
<dbReference type="AlphaFoldDB" id="A0A1B0DQ55"/>
<dbReference type="PANTHER" id="PTHR23339">
    <property type="entry name" value="TYROSINE SPECIFIC PROTEIN PHOSPHATASE AND DUAL SPECIFICITY PROTEIN PHOSPHATASE"/>
    <property type="match status" value="1"/>
</dbReference>
<dbReference type="Pfam" id="PF19030">
    <property type="entry name" value="TSP1_ADAMTS"/>
    <property type="match status" value="1"/>
</dbReference>
<dbReference type="PROSITE" id="PS50056">
    <property type="entry name" value="TYR_PHOSPHATASE_2"/>
    <property type="match status" value="1"/>
</dbReference>
<evidence type="ECO:0000256" key="3">
    <source>
        <dbReference type="ARBA" id="ARBA00022801"/>
    </source>
</evidence>
<sequence>MFFPDGSCPNDAIMKQFLQYCESTPHAVAVHCKAGLGRTGSLIGAYIMKHYKLSALEAIAWLRLCRPGSVIGHQQRWMEEKESFLWQEGEKYRSNKGIENPIVHEFGIYSFRQLLLKDRLGTISHQVDNINLNDNETIESDFNDNKTNKKPNNENAIFTSKTIESLRSSKTLPMSGKTQGDHLNEIKASRRRHSRSVNIDHGNQSYGIHTRAKSQPFQNKSMHTNNLAQRKNVANEVNGNKRGTKSATTTTKATVSTGSVQDVRDVNDNGPVATRIATPTKRNKRSTLEPVENTGAPTKVSRRNAVANLQKLSVKRKEEAGDEELCWSNADDPRPNQIKEVCNEDKCPAHWWVGPWQLCPVTCVKRGDPNPVKRRSIMCVNEYEMALPDASCNESERPADTMPCSQVIPTCSESAEEMEIDKVPPEETSNNAI</sequence>
<dbReference type="InterPro" id="IPR000340">
    <property type="entry name" value="Dual-sp_phosphatase_cat-dom"/>
</dbReference>
<keyword evidence="3" id="KW-0378">Hydrolase</keyword>
<evidence type="ECO:0000256" key="4">
    <source>
        <dbReference type="ARBA" id="ARBA00022912"/>
    </source>
</evidence>
<dbReference type="Gene3D" id="3.90.190.10">
    <property type="entry name" value="Protein tyrosine phosphatase superfamily"/>
    <property type="match status" value="1"/>
</dbReference>
<dbReference type="EnsemblMetazoa" id="PPAI010645-RA">
    <property type="protein sequence ID" value="PPAI010645-PA"/>
    <property type="gene ID" value="PPAI010645"/>
</dbReference>
<dbReference type="InterPro" id="IPR016130">
    <property type="entry name" value="Tyr_Pase_AS"/>
</dbReference>
<feature type="region of interest" description="Disordered" evidence="5">
    <location>
        <begin position="230"/>
        <end position="256"/>
    </location>
</feature>
<evidence type="ECO:0000259" key="6">
    <source>
        <dbReference type="PROSITE" id="PS50054"/>
    </source>
</evidence>
<dbReference type="InterPro" id="IPR029021">
    <property type="entry name" value="Prot-tyrosine_phosphatase-like"/>
</dbReference>
<evidence type="ECO:0000256" key="2">
    <source>
        <dbReference type="ARBA" id="ARBA00013064"/>
    </source>
</evidence>
<reference evidence="8" key="1">
    <citation type="submission" date="2022-08" db="UniProtKB">
        <authorList>
            <consortium name="EnsemblMetazoa"/>
        </authorList>
    </citation>
    <scope>IDENTIFICATION</scope>
    <source>
        <strain evidence="8">Israel</strain>
    </source>
</reference>
<keyword evidence="4" id="KW-0904">Protein phosphatase</keyword>
<name>A0A1B0DQ55_PHLPP</name>
<dbReference type="Pfam" id="PF00782">
    <property type="entry name" value="DSPc"/>
    <property type="match status" value="1"/>
</dbReference>
<dbReference type="InterPro" id="IPR020422">
    <property type="entry name" value="TYR_PHOSPHATASE_DUAL_dom"/>
</dbReference>
<proteinExistence type="inferred from homology"/>
<evidence type="ECO:0000256" key="5">
    <source>
        <dbReference type="SAM" id="MobiDB-lite"/>
    </source>
</evidence>